<protein>
    <recommendedName>
        <fullName evidence="4">PEGA domain-containing protein</fullName>
    </recommendedName>
</protein>
<gene>
    <name evidence="2" type="ORF">SAMN05444359_104171</name>
</gene>
<evidence type="ECO:0000256" key="1">
    <source>
        <dbReference type="SAM" id="SignalP"/>
    </source>
</evidence>
<dbReference type="STRING" id="478744.SAMN05444359_104171"/>
<feature type="signal peptide" evidence="1">
    <location>
        <begin position="1"/>
        <end position="22"/>
    </location>
</feature>
<dbReference type="RefSeq" id="WP_090166088.1">
    <property type="nucleotide sequence ID" value="NZ_FOFB01000004.1"/>
</dbReference>
<keyword evidence="3" id="KW-1185">Reference proteome</keyword>
<reference evidence="3" key="1">
    <citation type="submission" date="2016-10" db="EMBL/GenBank/DDBJ databases">
        <authorList>
            <person name="Varghese N."/>
            <person name="Submissions S."/>
        </authorList>
    </citation>
    <scope>NUCLEOTIDE SEQUENCE [LARGE SCALE GENOMIC DNA]</scope>
    <source>
        <strain evidence="3">DSM 24740</strain>
    </source>
</reference>
<accession>A0A1H9CET5</accession>
<evidence type="ECO:0000313" key="3">
    <source>
        <dbReference type="Proteomes" id="UP000199021"/>
    </source>
</evidence>
<dbReference type="InParanoid" id="A0A1H9CET5"/>
<evidence type="ECO:0008006" key="4">
    <source>
        <dbReference type="Google" id="ProtNLM"/>
    </source>
</evidence>
<dbReference type="AlphaFoldDB" id="A0A1H9CET5"/>
<dbReference type="EMBL" id="FOFB01000004">
    <property type="protein sequence ID" value="SEP99672.1"/>
    <property type="molecule type" value="Genomic_DNA"/>
</dbReference>
<keyword evidence="1" id="KW-0732">Signal</keyword>
<dbReference type="OrthoDB" id="1494241at2"/>
<organism evidence="2 3">
    <name type="scientific">Neolewinella agarilytica</name>
    <dbReference type="NCBI Taxonomy" id="478744"/>
    <lineage>
        <taxon>Bacteria</taxon>
        <taxon>Pseudomonadati</taxon>
        <taxon>Bacteroidota</taxon>
        <taxon>Saprospiria</taxon>
        <taxon>Saprospirales</taxon>
        <taxon>Lewinellaceae</taxon>
        <taxon>Neolewinella</taxon>
    </lineage>
</organism>
<sequence length="250" mass="27519">MNHLKFLLLLVGVIIFPSSSSAQELVTFNILPKTAFVRVDGQLLDLSQKTSIKLLPGQYVVEVWAPEFEVLKESIQVEAGKPLSVNLGLKTQSSAYKEFSNARTRYNTAVLKRTLKDGTFLFVTGGLTYAALTGRKGKLNELEDLINNRSNAYDLAISPDRIESIASQYNQAVADYEDTQKTHNTIVTVTSVLAVASGVATYFYFKGDGRKKLVKPVFSAENPLAGSSFRKRSYLSPGTTESLFGLTLNF</sequence>
<dbReference type="Proteomes" id="UP000199021">
    <property type="component" value="Unassembled WGS sequence"/>
</dbReference>
<proteinExistence type="predicted"/>
<name>A0A1H9CET5_9BACT</name>
<evidence type="ECO:0000313" key="2">
    <source>
        <dbReference type="EMBL" id="SEP99672.1"/>
    </source>
</evidence>
<feature type="chain" id="PRO_5011634611" description="PEGA domain-containing protein" evidence="1">
    <location>
        <begin position="23"/>
        <end position="250"/>
    </location>
</feature>